<accession>D7DJP7</accession>
<sequence>MSVTREKLYDEIWSEPITKVSKRYGVSDSYLIRILKNLNIPRPPRGYWAMVAAGIYPEKTPLPCAKLGDAVNPNTSISRFINTSCKFQCKNAPDLLGICV</sequence>
<keyword evidence="2" id="KW-1185">Reference proteome</keyword>
<dbReference type="Proteomes" id="UP000000383">
    <property type="component" value="Chromosome"/>
</dbReference>
<evidence type="ECO:0000313" key="2">
    <source>
        <dbReference type="Proteomes" id="UP000000383"/>
    </source>
</evidence>
<dbReference type="AlphaFoldDB" id="D7DJP7"/>
<proteinExistence type="predicted"/>
<dbReference type="OrthoDB" id="9777694at2"/>
<reference evidence="1 2" key="2">
    <citation type="journal article" date="2011" name="J. Bacteriol.">
        <title>Genomes of three methylotrophs from a single niche uncover genetic and metabolic divergence of Methylophilaceae.</title>
        <authorList>
            <person name="Lapidus A."/>
            <person name="Clum A."/>
            <person name="Labutti K."/>
            <person name="Kaluzhnaya M.G."/>
            <person name="Lim S."/>
            <person name="Beck D.A."/>
            <person name="Glavina Del Rio T."/>
            <person name="Nolan M."/>
            <person name="Mavromatis K."/>
            <person name="Huntemann M."/>
            <person name="Lucas S."/>
            <person name="Lidstrom M.E."/>
            <person name="Ivanova N."/>
            <person name="Chistoserdova L."/>
        </authorList>
    </citation>
    <scope>NUCLEOTIDE SEQUENCE [LARGE SCALE GENOMIC DNA]</scope>
    <source>
        <strain evidence="1 2">301</strain>
    </source>
</reference>
<dbReference type="RefSeq" id="WP_013146725.1">
    <property type="nucleotide sequence ID" value="NC_014207.1"/>
</dbReference>
<evidence type="ECO:0000313" key="1">
    <source>
        <dbReference type="EMBL" id="ADI28407.1"/>
    </source>
</evidence>
<protein>
    <submittedName>
        <fullName evidence="1">Uncharacterized protein</fullName>
    </submittedName>
</protein>
<dbReference type="HOGENOM" id="CLU_2302615_0_0_4"/>
<dbReference type="KEGG" id="meh:M301_0019"/>
<name>D7DJP7_METV0</name>
<dbReference type="eggNOG" id="COG3064">
    <property type="taxonomic scope" value="Bacteria"/>
</dbReference>
<dbReference type="EMBL" id="CP002056">
    <property type="protein sequence ID" value="ADI28407.1"/>
    <property type="molecule type" value="Genomic_DNA"/>
</dbReference>
<dbReference type="STRING" id="666681.M301_0019"/>
<reference evidence="2" key="1">
    <citation type="submission" date="2010-05" db="EMBL/GenBank/DDBJ databases">
        <title>Complete sequence of Methylotenera sp. 301.</title>
        <authorList>
            <person name="Lucas S."/>
            <person name="Copeland A."/>
            <person name="Lapidus A."/>
            <person name="Cheng J.-F."/>
            <person name="Bruce D."/>
            <person name="Goodwin L."/>
            <person name="Pitluck S."/>
            <person name="Clum A."/>
            <person name="Land M."/>
            <person name="Hauser L."/>
            <person name="Kyrpides N."/>
            <person name="Ivanova N."/>
            <person name="Chistoservova L."/>
            <person name="Kalyuzhnaya M."/>
            <person name="Woyke T."/>
        </authorList>
    </citation>
    <scope>NUCLEOTIDE SEQUENCE [LARGE SCALE GENOMIC DNA]</scope>
    <source>
        <strain evidence="2">301</strain>
    </source>
</reference>
<gene>
    <name evidence="1" type="ordered locus">M301_0019</name>
</gene>
<organism evidence="1 2">
    <name type="scientific">Methylotenera versatilis (strain 301)</name>
    <dbReference type="NCBI Taxonomy" id="666681"/>
    <lineage>
        <taxon>Bacteria</taxon>
        <taxon>Pseudomonadati</taxon>
        <taxon>Pseudomonadota</taxon>
        <taxon>Betaproteobacteria</taxon>
        <taxon>Nitrosomonadales</taxon>
        <taxon>Methylophilaceae</taxon>
        <taxon>Methylotenera</taxon>
    </lineage>
</organism>